<name>A0A915ZVC8_9GLOM</name>
<proteinExistence type="predicted"/>
<comment type="caution">
    <text evidence="1">The sequence shown here is derived from an EMBL/GenBank/DDBJ whole genome shotgun (WGS) entry which is preliminary data.</text>
</comment>
<reference evidence="1" key="1">
    <citation type="submission" date="2020-05" db="EMBL/GenBank/DDBJ databases">
        <authorList>
            <person name="Rincon C."/>
            <person name="Sanders R I."/>
            <person name="Robbins C."/>
            <person name="Chaturvedi A."/>
        </authorList>
    </citation>
    <scope>NUCLEOTIDE SEQUENCE</scope>
    <source>
        <strain evidence="1">CHB12</strain>
    </source>
</reference>
<dbReference type="AlphaFoldDB" id="A0A915ZVC8"/>
<dbReference type="OrthoDB" id="2332424at2759"/>
<sequence>MDVKKKILLRKFRLLLNAFQEDKESFYFTVLDLDKALEKEAENADWNNIKIDSPYLKESQSCFGVTTWNSFNTSEILQDIMKRLETYFYDTLEEHKIMYYDAKKRPGLDFIFDDCFLIPEYQLRDIITRPGRSPHPAFRFVASAEIQGFPRGGYEIVTNARGIYLIVVIISSESPSIIQFQVGLECAQRLKEKFLVENSSNNNVVCVLGAIISNESIITFVSEKDEIIARAANESYLGNKQAIDEIYSVVSRPVYDHQDRLHLEDYRDYGGYDCYDSVETPMMKAIRCNERSHDFSMCSIEHIDIRKSKLFFNAICEDQTSFPMIHDNSSDFGHLSSNFIKISDGFAWNTADVPEILENVIKLLLVRYRYKADYAKHDHELRRCLPLLVDLTDENQDVELQSKFLSDIKKWFPGFELLNQINWKHEKEEAANQSKNLVMTNGYGANLLVKARQIKQQYVDTYKDLASFIVIIGAIFTNEEGGTLEFINNTDRQIASAVNRWRPVERAPYIDEHSRRYFHPLFGMKDSSVEYIPLYGKARGYYFVKGPNSQDIKFEYPQNSNWLIYASRAWDEPSYETLMAHVPPAFLPQKNSPPPEANIWNEINFKATFIFILGLILWQLT</sequence>
<dbReference type="VEuPathDB" id="FungiDB:RhiirFUN_004948"/>
<dbReference type="Proteomes" id="UP000684084">
    <property type="component" value="Unassembled WGS sequence"/>
</dbReference>
<gene>
    <name evidence="1" type="ORF">CHRIB12_LOCUS20761</name>
</gene>
<protein>
    <submittedName>
        <fullName evidence="1">Uncharacterized protein</fullName>
    </submittedName>
</protein>
<organism evidence="1 2">
    <name type="scientific">Rhizophagus irregularis</name>
    <dbReference type="NCBI Taxonomy" id="588596"/>
    <lineage>
        <taxon>Eukaryota</taxon>
        <taxon>Fungi</taxon>
        <taxon>Fungi incertae sedis</taxon>
        <taxon>Mucoromycota</taxon>
        <taxon>Glomeromycotina</taxon>
        <taxon>Glomeromycetes</taxon>
        <taxon>Glomerales</taxon>
        <taxon>Glomeraceae</taxon>
        <taxon>Rhizophagus</taxon>
    </lineage>
</organism>
<evidence type="ECO:0000313" key="2">
    <source>
        <dbReference type="Proteomes" id="UP000684084"/>
    </source>
</evidence>
<dbReference type="EMBL" id="CAGKOT010000062">
    <property type="protein sequence ID" value="CAB5388786.1"/>
    <property type="molecule type" value="Genomic_DNA"/>
</dbReference>
<evidence type="ECO:0000313" key="1">
    <source>
        <dbReference type="EMBL" id="CAB5388786.1"/>
    </source>
</evidence>
<accession>A0A915ZVC8</accession>